<gene>
    <name evidence="2" type="ORF">SO802_010583</name>
</gene>
<sequence length="96" mass="10519">MLLLTRKSQTAATTSITAAITSSRTHVTPLPQPLQPPKEPVMSYETSQNTRNSFIQSNSRNNNLILEAMHRKSSPFLSSYPRRFSLGQGSSGALGK</sequence>
<accession>A0AAW2DK76</accession>
<proteinExistence type="predicted"/>
<evidence type="ECO:0000313" key="2">
    <source>
        <dbReference type="EMBL" id="KAL0009081.1"/>
    </source>
</evidence>
<organism evidence="2 3">
    <name type="scientific">Lithocarpus litseifolius</name>
    <dbReference type="NCBI Taxonomy" id="425828"/>
    <lineage>
        <taxon>Eukaryota</taxon>
        <taxon>Viridiplantae</taxon>
        <taxon>Streptophyta</taxon>
        <taxon>Embryophyta</taxon>
        <taxon>Tracheophyta</taxon>
        <taxon>Spermatophyta</taxon>
        <taxon>Magnoliopsida</taxon>
        <taxon>eudicotyledons</taxon>
        <taxon>Gunneridae</taxon>
        <taxon>Pentapetalae</taxon>
        <taxon>rosids</taxon>
        <taxon>fabids</taxon>
        <taxon>Fagales</taxon>
        <taxon>Fagaceae</taxon>
        <taxon>Lithocarpus</taxon>
    </lineage>
</organism>
<feature type="region of interest" description="Disordered" evidence="1">
    <location>
        <begin position="77"/>
        <end position="96"/>
    </location>
</feature>
<name>A0AAW2DK76_9ROSI</name>
<keyword evidence="3" id="KW-1185">Reference proteome</keyword>
<evidence type="ECO:0000256" key="1">
    <source>
        <dbReference type="SAM" id="MobiDB-lite"/>
    </source>
</evidence>
<dbReference type="EMBL" id="JAZDWU010000003">
    <property type="protein sequence ID" value="KAL0009081.1"/>
    <property type="molecule type" value="Genomic_DNA"/>
</dbReference>
<comment type="caution">
    <text evidence="2">The sequence shown here is derived from an EMBL/GenBank/DDBJ whole genome shotgun (WGS) entry which is preliminary data.</text>
</comment>
<dbReference type="AlphaFoldDB" id="A0AAW2DK76"/>
<dbReference type="Proteomes" id="UP001459277">
    <property type="component" value="Unassembled WGS sequence"/>
</dbReference>
<feature type="region of interest" description="Disordered" evidence="1">
    <location>
        <begin position="24"/>
        <end position="50"/>
    </location>
</feature>
<protein>
    <submittedName>
        <fullName evidence="2">Uncharacterized protein</fullName>
    </submittedName>
</protein>
<evidence type="ECO:0000313" key="3">
    <source>
        <dbReference type="Proteomes" id="UP001459277"/>
    </source>
</evidence>
<feature type="compositionally biased region" description="Pro residues" evidence="1">
    <location>
        <begin position="30"/>
        <end position="39"/>
    </location>
</feature>
<reference evidence="2 3" key="1">
    <citation type="submission" date="2024-01" db="EMBL/GenBank/DDBJ databases">
        <title>A telomere-to-telomere, gap-free genome of sweet tea (Lithocarpus litseifolius).</title>
        <authorList>
            <person name="Zhou J."/>
        </authorList>
    </citation>
    <scope>NUCLEOTIDE SEQUENCE [LARGE SCALE GENOMIC DNA]</scope>
    <source>
        <strain evidence="2">Zhou-2022a</strain>
        <tissue evidence="2">Leaf</tissue>
    </source>
</reference>